<dbReference type="InterPro" id="IPR010982">
    <property type="entry name" value="Lambda_DNA-bd_dom_sf"/>
</dbReference>
<dbReference type="Pfam" id="PF21259">
    <property type="entry name" value="Rgg_C"/>
    <property type="match status" value="1"/>
</dbReference>
<dbReference type="OrthoDB" id="2321511at2"/>
<sequence length="287" mass="33493">MTIGELLKKEKTQKEWVGNIVSTSYYAKVEKNVHRISAEDLLALLDYNNISTEEFFQELKDSQNPLKSQKNIWANTVISATYNNDLLAIKRVMYEIKKSDLPQDNKEKLLLESQGMIESVKMDTIPNYQTDQKFIQKIKKEIFSIPETNKYKLSLYANFIHLYDYETSTAIIRQILKKFDVKTSSTKEQVAIGTILVNYLSNSIETSHYDKLGYYFDFAQKLPITTDIYLIKCSIASLKNLWKYHFDHNPKYIENCRTIVKTYNLSGLKEVGKSVQELIDMEIKKQK</sequence>
<dbReference type="GO" id="GO:0003677">
    <property type="term" value="F:DNA binding"/>
    <property type="evidence" value="ECO:0007669"/>
    <property type="project" value="InterPro"/>
</dbReference>
<dbReference type="EMBL" id="AZFM01000009">
    <property type="protein sequence ID" value="KRL90498.1"/>
    <property type="molecule type" value="Genomic_DNA"/>
</dbReference>
<dbReference type="PANTHER" id="PTHR37038">
    <property type="entry name" value="TRANSCRIPTIONAL REGULATOR-RELATED"/>
    <property type="match status" value="1"/>
</dbReference>
<dbReference type="InterPro" id="IPR001387">
    <property type="entry name" value="Cro/C1-type_HTH"/>
</dbReference>
<evidence type="ECO:0000313" key="2">
    <source>
        <dbReference type="EMBL" id="KRL90498.1"/>
    </source>
</evidence>
<protein>
    <submittedName>
        <fullName evidence="2">XRE family transcriptional regulator</fullName>
    </submittedName>
</protein>
<feature type="domain" description="HTH cro/C1-type" evidence="1">
    <location>
        <begin position="21"/>
        <end position="55"/>
    </location>
</feature>
<reference evidence="2 3" key="1">
    <citation type="journal article" date="2015" name="Genome Announc.">
        <title>Expanding the biotechnology potential of lactobacilli through comparative genomics of 213 strains and associated genera.</title>
        <authorList>
            <person name="Sun Z."/>
            <person name="Harris H.M."/>
            <person name="McCann A."/>
            <person name="Guo C."/>
            <person name="Argimon S."/>
            <person name="Zhang W."/>
            <person name="Yang X."/>
            <person name="Jeffery I.B."/>
            <person name="Cooney J.C."/>
            <person name="Kagawa T.F."/>
            <person name="Liu W."/>
            <person name="Song Y."/>
            <person name="Salvetti E."/>
            <person name="Wrobel A."/>
            <person name="Rasinkangas P."/>
            <person name="Parkhill J."/>
            <person name="Rea M.C."/>
            <person name="O'Sullivan O."/>
            <person name="Ritari J."/>
            <person name="Douillard F.P."/>
            <person name="Paul Ross R."/>
            <person name="Yang R."/>
            <person name="Briner A.E."/>
            <person name="Felis G.E."/>
            <person name="de Vos W.M."/>
            <person name="Barrangou R."/>
            <person name="Klaenhammer T.R."/>
            <person name="Caufield P.W."/>
            <person name="Cui Y."/>
            <person name="Zhang H."/>
            <person name="O'Toole P.W."/>
        </authorList>
    </citation>
    <scope>NUCLEOTIDE SEQUENCE [LARGE SCALE GENOMIC DNA]</scope>
    <source>
        <strain evidence="2 3">DSM 16043</strain>
    </source>
</reference>
<dbReference type="SUPFAM" id="SSF47413">
    <property type="entry name" value="lambda repressor-like DNA-binding domains"/>
    <property type="match status" value="1"/>
</dbReference>
<dbReference type="Gene3D" id="1.25.40.400">
    <property type="match status" value="1"/>
</dbReference>
<dbReference type="InterPro" id="IPR053163">
    <property type="entry name" value="HTH-type_regulator_Rgg"/>
</dbReference>
<dbReference type="RefSeq" id="WP_057798193.1">
    <property type="nucleotide sequence ID" value="NZ_AZFM01000009.1"/>
</dbReference>
<accession>A0A0R1UIH0</accession>
<dbReference type="PROSITE" id="PS50943">
    <property type="entry name" value="HTH_CROC1"/>
    <property type="match status" value="1"/>
</dbReference>
<name>A0A0R1UIH0_9LACO</name>
<dbReference type="Gene3D" id="1.10.260.40">
    <property type="entry name" value="lambda repressor-like DNA-binding domains"/>
    <property type="match status" value="1"/>
</dbReference>
<evidence type="ECO:0000259" key="1">
    <source>
        <dbReference type="PROSITE" id="PS50943"/>
    </source>
</evidence>
<comment type="caution">
    <text evidence="2">The sequence shown here is derived from an EMBL/GenBank/DDBJ whole genome shotgun (WGS) entry which is preliminary data.</text>
</comment>
<organism evidence="2 3">
    <name type="scientific">Lactobacillus kalixensis DSM 16043</name>
    <dbReference type="NCBI Taxonomy" id="1423763"/>
    <lineage>
        <taxon>Bacteria</taxon>
        <taxon>Bacillati</taxon>
        <taxon>Bacillota</taxon>
        <taxon>Bacilli</taxon>
        <taxon>Lactobacillales</taxon>
        <taxon>Lactobacillaceae</taxon>
        <taxon>Lactobacillus</taxon>
    </lineage>
</organism>
<dbReference type="Proteomes" id="UP000051036">
    <property type="component" value="Unassembled WGS sequence"/>
</dbReference>
<evidence type="ECO:0000313" key="3">
    <source>
        <dbReference type="Proteomes" id="UP000051036"/>
    </source>
</evidence>
<dbReference type="InterPro" id="IPR010057">
    <property type="entry name" value="Transcription_activator_Rgg_C"/>
</dbReference>
<dbReference type="AlphaFoldDB" id="A0A0R1UIH0"/>
<proteinExistence type="predicted"/>
<gene>
    <name evidence="2" type="ORF">FC46_GL001943</name>
</gene>
<dbReference type="STRING" id="1423763.FC46_GL001943"/>
<dbReference type="PATRIC" id="fig|1423763.3.peg.1986"/>
<keyword evidence="3" id="KW-1185">Reference proteome</keyword>